<dbReference type="AlphaFoldDB" id="A0A4R2NIR5"/>
<evidence type="ECO:0000256" key="1">
    <source>
        <dbReference type="SAM" id="MobiDB-lite"/>
    </source>
</evidence>
<gene>
    <name evidence="2" type="ORF">EV195_1222</name>
</gene>
<dbReference type="EMBL" id="SLXM01000022">
    <property type="protein sequence ID" value="TCP21182.1"/>
    <property type="molecule type" value="Genomic_DNA"/>
</dbReference>
<protein>
    <submittedName>
        <fullName evidence="2">Uncharacterized protein</fullName>
    </submittedName>
</protein>
<feature type="compositionally biased region" description="Basic residues" evidence="1">
    <location>
        <begin position="26"/>
        <end position="38"/>
    </location>
</feature>
<reference evidence="2 3" key="1">
    <citation type="submission" date="2019-03" db="EMBL/GenBank/DDBJ databases">
        <title>Genomic Encyclopedia of Type Strains, Phase IV (KMG-IV): sequencing the most valuable type-strain genomes for metagenomic binning, comparative biology and taxonomic classification.</title>
        <authorList>
            <person name="Goeker M."/>
        </authorList>
    </citation>
    <scope>NUCLEOTIDE SEQUENCE [LARGE SCALE GENOMIC DNA]</scope>
    <source>
        <strain evidence="2 3">DSM 14836</strain>
    </source>
</reference>
<sequence length="38" mass="4431">MSREKNGKQKKDKTPAAKTAKEKRVAKVLKRKTKRFSE</sequence>
<name>A0A4R2NIR5_9FLAO</name>
<dbReference type="Proteomes" id="UP000294564">
    <property type="component" value="Unassembled WGS sequence"/>
</dbReference>
<feature type="region of interest" description="Disordered" evidence="1">
    <location>
        <begin position="1"/>
        <end position="38"/>
    </location>
</feature>
<feature type="compositionally biased region" description="Basic and acidic residues" evidence="1">
    <location>
        <begin position="1"/>
        <end position="25"/>
    </location>
</feature>
<accession>A0A4R2NIR5</accession>
<comment type="caution">
    <text evidence="2">The sequence shown here is derived from an EMBL/GenBank/DDBJ whole genome shotgun (WGS) entry which is preliminary data.</text>
</comment>
<evidence type="ECO:0000313" key="2">
    <source>
        <dbReference type="EMBL" id="TCP21182.1"/>
    </source>
</evidence>
<evidence type="ECO:0000313" key="3">
    <source>
        <dbReference type="Proteomes" id="UP000294564"/>
    </source>
</evidence>
<proteinExistence type="predicted"/>
<organism evidence="2 3">
    <name type="scientific">Tenacibaculum skagerrakense</name>
    <dbReference type="NCBI Taxonomy" id="186571"/>
    <lineage>
        <taxon>Bacteria</taxon>
        <taxon>Pseudomonadati</taxon>
        <taxon>Bacteroidota</taxon>
        <taxon>Flavobacteriia</taxon>
        <taxon>Flavobacteriales</taxon>
        <taxon>Flavobacteriaceae</taxon>
        <taxon>Tenacibaculum</taxon>
    </lineage>
</organism>
<keyword evidence="3" id="KW-1185">Reference proteome</keyword>